<protein>
    <submittedName>
        <fullName evidence="4">Virulence-associated E</fullName>
    </submittedName>
</protein>
<evidence type="ECO:0000313" key="3">
    <source>
        <dbReference type="EMBL" id="CAB4168998.1"/>
    </source>
</evidence>
<dbReference type="Pfam" id="PF16793">
    <property type="entry name" value="RepB_primase"/>
    <property type="match status" value="1"/>
</dbReference>
<proteinExistence type="predicted"/>
<dbReference type="EMBL" id="LR796841">
    <property type="protein sequence ID" value="CAB4168998.1"/>
    <property type="molecule type" value="Genomic_DNA"/>
</dbReference>
<dbReference type="Gene3D" id="3.30.70.1790">
    <property type="entry name" value="RepB DNA-primase, N-terminal domain"/>
    <property type="match status" value="1"/>
</dbReference>
<dbReference type="InterPro" id="IPR007936">
    <property type="entry name" value="VapE-like_dom"/>
</dbReference>
<dbReference type="EMBL" id="LR797364">
    <property type="protein sequence ID" value="CAB4210316.1"/>
    <property type="molecule type" value="Genomic_DNA"/>
</dbReference>
<evidence type="ECO:0000313" key="4">
    <source>
        <dbReference type="EMBL" id="CAB4210316.1"/>
    </source>
</evidence>
<dbReference type="PANTHER" id="PTHR34985:SF1">
    <property type="entry name" value="SLR0554 PROTEIN"/>
    <property type="match status" value="1"/>
</dbReference>
<evidence type="ECO:0000259" key="1">
    <source>
        <dbReference type="Pfam" id="PF05272"/>
    </source>
</evidence>
<evidence type="ECO:0000259" key="2">
    <source>
        <dbReference type="Pfam" id="PF16793"/>
    </source>
</evidence>
<accession>A0A6J5S9B8</accession>
<dbReference type="InterPro" id="IPR039459">
    <property type="entry name" value="RepB-like_DNA_primase_dom"/>
</dbReference>
<dbReference type="SUPFAM" id="SSF52540">
    <property type="entry name" value="P-loop containing nucleoside triphosphate hydrolases"/>
    <property type="match status" value="1"/>
</dbReference>
<feature type="domain" description="Virulence-associated protein E-like" evidence="1">
    <location>
        <begin position="451"/>
        <end position="667"/>
    </location>
</feature>
<gene>
    <name evidence="4" type="ORF">UFOVP1413_8</name>
    <name evidence="3" type="ORF">UFOVP893_31</name>
</gene>
<dbReference type="InterPro" id="IPR027417">
    <property type="entry name" value="P-loop_NTPase"/>
</dbReference>
<dbReference type="PANTHER" id="PTHR34985">
    <property type="entry name" value="SLR0554 PROTEIN"/>
    <property type="match status" value="1"/>
</dbReference>
<feature type="domain" description="RepB-like DNA primase" evidence="2">
    <location>
        <begin position="77"/>
        <end position="157"/>
    </location>
</feature>
<reference evidence="4" key="1">
    <citation type="submission" date="2020-05" db="EMBL/GenBank/DDBJ databases">
        <authorList>
            <person name="Chiriac C."/>
            <person name="Salcher M."/>
            <person name="Ghai R."/>
            <person name="Kavagutti S V."/>
        </authorList>
    </citation>
    <scope>NUCLEOTIDE SEQUENCE</scope>
</reference>
<dbReference type="Pfam" id="PF05272">
    <property type="entry name" value="VapE-like_dom"/>
    <property type="match status" value="1"/>
</dbReference>
<organism evidence="4">
    <name type="scientific">uncultured Caudovirales phage</name>
    <dbReference type="NCBI Taxonomy" id="2100421"/>
    <lineage>
        <taxon>Viruses</taxon>
        <taxon>Duplodnaviria</taxon>
        <taxon>Heunggongvirae</taxon>
        <taxon>Uroviricota</taxon>
        <taxon>Caudoviricetes</taxon>
        <taxon>Peduoviridae</taxon>
        <taxon>Maltschvirus</taxon>
        <taxon>Maltschvirus maltsch</taxon>
    </lineage>
</organism>
<sequence>MELDNFIARVFGDVPDDEIVGIVQRGKDNFGWLVIPYKKSRTKLRPDAASYYCISTLKKPEPGEPLRRLMPNMAKTYGLVCDDVGTKILASKFEGKFLPHYVMETSNGNFQYHYNVRMAPEQGQVLIEALIEAGYSDPGARDVHRLVRLPGSLNYKYNPPFVSRLVEENWDMPPYTFEEMVADFGLTPREPTLLRLTKRAWSGDTGGDVILKWLTEKGMVLSESNDDGWLFIECPWAAEHSDGRSDAKYQIGNGATGTVHCFHGGCQHRTQQDFRLWCTENGSPDFEDEAAKQVSALGQRLAAVPKGVFAPPGPMPTPPQGAAAGDILTGLVLKYAGALPREALPSLEKTGKGAIKDVQKPVAENVQCIIERCAFGVLRNHLSGEVELTHEDKALDAIQLSEERATLTRELMISLGQRLGISLRPTLSELLHALAGNKGYHPLLDWVMGTPWDGSDRLRAMLDTVETPNPVWRDIAMKRWFIQCIAAWTNWTRKTPVSIPHVWVLAGPQGCGKTSLIGSLLPAPWRLLEQSAHLGHVNSRDDERRLTSGAGIVELAEFETMISRAEAGQLKSFISRPVDKFRLPYDRHITTRPRGVSYCATVNDMQFLNDPTGARRFWPVETTRCDFRHGINIQQFWAQIVAMFNAGKSWNLKPDEAKIHATVVEEHRVVSNVEGRLEELHARMAHIDRKDWTFATPSIICRYYGLDNNYTNARTAGGYLRSVFGKRISNNGRKGWYVPLKQVELLAGYSPYNPPEDKK</sequence>
<name>A0A6J5S9B8_9CAUD</name>